<organism evidence="1">
    <name type="scientific">Oikopleura dioica</name>
    <name type="common">Tunicate</name>
    <dbReference type="NCBI Taxonomy" id="34765"/>
    <lineage>
        <taxon>Eukaryota</taxon>
        <taxon>Metazoa</taxon>
        <taxon>Chordata</taxon>
        <taxon>Tunicata</taxon>
        <taxon>Appendicularia</taxon>
        <taxon>Copelata</taxon>
        <taxon>Oikopleuridae</taxon>
        <taxon>Oikopleura</taxon>
    </lineage>
</organism>
<keyword evidence="2" id="KW-1185">Reference proteome</keyword>
<evidence type="ECO:0000313" key="1">
    <source>
        <dbReference type="EMBL" id="CBY06731.1"/>
    </source>
</evidence>
<reference evidence="1" key="1">
    <citation type="journal article" date="2010" name="Science">
        <title>Plasticity of animal genome architecture unmasked by rapid evolution of a pelagic tunicate.</title>
        <authorList>
            <person name="Denoeud F."/>
            <person name="Henriet S."/>
            <person name="Mungpakdee S."/>
            <person name="Aury J.M."/>
            <person name="Da Silva C."/>
            <person name="Brinkmann H."/>
            <person name="Mikhaleva J."/>
            <person name="Olsen L.C."/>
            <person name="Jubin C."/>
            <person name="Canestro C."/>
            <person name="Bouquet J.M."/>
            <person name="Danks G."/>
            <person name="Poulain J."/>
            <person name="Campsteijn C."/>
            <person name="Adamski M."/>
            <person name="Cross I."/>
            <person name="Yadetie F."/>
            <person name="Muffato M."/>
            <person name="Louis A."/>
            <person name="Butcher S."/>
            <person name="Tsagkogeorga G."/>
            <person name="Konrad A."/>
            <person name="Singh S."/>
            <person name="Jensen M.F."/>
            <person name="Cong E.H."/>
            <person name="Eikeseth-Otteraa H."/>
            <person name="Noel B."/>
            <person name="Anthouard V."/>
            <person name="Porcel B.M."/>
            <person name="Kachouri-Lafond R."/>
            <person name="Nishino A."/>
            <person name="Ugolini M."/>
            <person name="Chourrout P."/>
            <person name="Nishida H."/>
            <person name="Aasland R."/>
            <person name="Huzurbazar S."/>
            <person name="Westhof E."/>
            <person name="Delsuc F."/>
            <person name="Lehrach H."/>
            <person name="Reinhardt R."/>
            <person name="Weissenbach J."/>
            <person name="Roy S.W."/>
            <person name="Artiguenave F."/>
            <person name="Postlethwait J.H."/>
            <person name="Manak J.R."/>
            <person name="Thompson E.M."/>
            <person name="Jaillon O."/>
            <person name="Du Pasquier L."/>
            <person name="Boudinot P."/>
            <person name="Liberles D.A."/>
            <person name="Volff J.N."/>
            <person name="Philippe H."/>
            <person name="Lenhard B."/>
            <person name="Roest Crollius H."/>
            <person name="Wincker P."/>
            <person name="Chourrout D."/>
        </authorList>
    </citation>
    <scope>NUCLEOTIDE SEQUENCE [LARGE SCALE GENOMIC DNA]</scope>
</reference>
<dbReference type="InParanoid" id="E4WT87"/>
<dbReference type="EMBL" id="FN653016">
    <property type="protein sequence ID" value="CBY06731.1"/>
    <property type="molecule type" value="Genomic_DNA"/>
</dbReference>
<protein>
    <submittedName>
        <fullName evidence="1">Uncharacterized protein</fullName>
    </submittedName>
</protein>
<dbReference type="Proteomes" id="UP000001307">
    <property type="component" value="Unassembled WGS sequence"/>
</dbReference>
<proteinExistence type="predicted"/>
<sequence>MYTPDGTGAAKFFNDTYIGNAWNSQGQVWTTYSELSGYKFGIIFNGILTEDYQIFDWECNFPTQNTFVYKEWPEQTQLGENAFPVTLSSEEKWGLHHVSPVIRVDNYNVVIIGEQRVTRIQNYQFFLLLELEGTPDEQIFFNFLVWRDGEEPRPLIGEVTFGSNLKASLKIENGRLIVSY</sequence>
<dbReference type="AlphaFoldDB" id="E4WT87"/>
<name>E4WT87_OIKDI</name>
<evidence type="ECO:0000313" key="2">
    <source>
        <dbReference type="Proteomes" id="UP000001307"/>
    </source>
</evidence>
<dbReference type="OrthoDB" id="6083021at2759"/>
<accession>E4WT87</accession>
<gene>
    <name evidence="1" type="ORF">GSOID_T00005792001</name>
</gene>